<proteinExistence type="predicted"/>
<dbReference type="EMBL" id="BAAAZO010000012">
    <property type="protein sequence ID" value="GAA3637555.1"/>
    <property type="molecule type" value="Genomic_DNA"/>
</dbReference>
<evidence type="ECO:0000313" key="2">
    <source>
        <dbReference type="EMBL" id="GAA3637555.1"/>
    </source>
</evidence>
<organism evidence="2 3">
    <name type="scientific">Kineosporia mesophila</name>
    <dbReference type="NCBI Taxonomy" id="566012"/>
    <lineage>
        <taxon>Bacteria</taxon>
        <taxon>Bacillati</taxon>
        <taxon>Actinomycetota</taxon>
        <taxon>Actinomycetes</taxon>
        <taxon>Kineosporiales</taxon>
        <taxon>Kineosporiaceae</taxon>
        <taxon>Kineosporia</taxon>
    </lineage>
</organism>
<name>A0ABP7AQ46_9ACTN</name>
<keyword evidence="3" id="KW-1185">Reference proteome</keyword>
<gene>
    <name evidence="2" type="ORF">GCM10022223_65570</name>
</gene>
<feature type="region of interest" description="Disordered" evidence="1">
    <location>
        <begin position="1"/>
        <end position="29"/>
    </location>
</feature>
<accession>A0ABP7AQ46</accession>
<evidence type="ECO:0000256" key="1">
    <source>
        <dbReference type="SAM" id="MobiDB-lite"/>
    </source>
</evidence>
<dbReference type="Proteomes" id="UP001501074">
    <property type="component" value="Unassembled WGS sequence"/>
</dbReference>
<evidence type="ECO:0008006" key="4">
    <source>
        <dbReference type="Google" id="ProtNLM"/>
    </source>
</evidence>
<dbReference type="RefSeq" id="WP_231481568.1">
    <property type="nucleotide sequence ID" value="NZ_BAAAZO010000012.1"/>
</dbReference>
<comment type="caution">
    <text evidence="2">The sequence shown here is derived from an EMBL/GenBank/DDBJ whole genome shotgun (WGS) entry which is preliminary data.</text>
</comment>
<reference evidence="3" key="1">
    <citation type="journal article" date="2019" name="Int. J. Syst. Evol. Microbiol.">
        <title>The Global Catalogue of Microorganisms (GCM) 10K type strain sequencing project: providing services to taxonomists for standard genome sequencing and annotation.</title>
        <authorList>
            <consortium name="The Broad Institute Genomics Platform"/>
            <consortium name="The Broad Institute Genome Sequencing Center for Infectious Disease"/>
            <person name="Wu L."/>
            <person name="Ma J."/>
        </authorList>
    </citation>
    <scope>NUCLEOTIDE SEQUENCE [LARGE SCALE GENOMIC DNA]</scope>
    <source>
        <strain evidence="3">JCM 16902</strain>
    </source>
</reference>
<sequence length="93" mass="10182">MTIPVERPHRRGDAECRTVPGQGTGGLPLVETTAGRSGLEQVLRIWNELDVPEGLRVVQVTLEGVLMTLAPGPRHRNTVEELHRVLVAALEKT</sequence>
<protein>
    <recommendedName>
        <fullName evidence="4">Restriction endonuclease domain-containing protein</fullName>
    </recommendedName>
</protein>
<evidence type="ECO:0000313" key="3">
    <source>
        <dbReference type="Proteomes" id="UP001501074"/>
    </source>
</evidence>